<organism evidence="1 2">
    <name type="scientific">Salmonella phage Skate</name>
    <dbReference type="NCBI Taxonomy" id="2234035"/>
    <lineage>
        <taxon>Viruses</taxon>
        <taxon>Duplodnaviria</taxon>
        <taxon>Heunggongvirae</taxon>
        <taxon>Uroviricota</taxon>
        <taxon>Caudoviricetes</taxon>
        <taxon>Skatevirus</taxon>
        <taxon>Skatevirus skate</taxon>
    </lineage>
</organism>
<protein>
    <submittedName>
        <fullName evidence="1">Uncharacterized protein</fullName>
    </submittedName>
</protein>
<evidence type="ECO:0000313" key="2">
    <source>
        <dbReference type="Proteomes" id="UP000252847"/>
    </source>
</evidence>
<reference evidence="2" key="1">
    <citation type="submission" date="2018-05" db="EMBL/GenBank/DDBJ databases">
        <title>Complete Genome of Salmonella typhimurium siphophage Skate.</title>
        <authorList>
            <person name="Rohren M.E."/>
            <person name="Xie Y."/>
            <person name="O'Leary C."/>
            <person name="Liu M."/>
            <person name="Young R.F."/>
        </authorList>
    </citation>
    <scope>NUCLEOTIDE SEQUENCE [LARGE SCALE GENOMIC DNA]</scope>
</reference>
<name>A0A2Z5HSM4_9CAUD</name>
<dbReference type="EMBL" id="MH321493">
    <property type="protein sequence ID" value="AXC42963.1"/>
    <property type="molecule type" value="Genomic_DNA"/>
</dbReference>
<keyword evidence="2" id="KW-1185">Reference proteome</keyword>
<proteinExistence type="predicted"/>
<gene>
    <name evidence="1" type="ORF">CPT_Skate_005</name>
</gene>
<accession>A0A2Z5HSM4</accession>
<dbReference type="Proteomes" id="UP000252847">
    <property type="component" value="Segment"/>
</dbReference>
<sequence length="92" mass="10334">MSSELFKKGQIIPKRIGGLHVHRKARHRLVFGCDVQIDGSNWIAVPETGKSMVIAKKLGVRRNNGTYQSVEAAFKGIHFNANKIDYVVKICR</sequence>
<evidence type="ECO:0000313" key="1">
    <source>
        <dbReference type="EMBL" id="AXC42963.1"/>
    </source>
</evidence>